<reference evidence="14 15" key="1">
    <citation type="submission" date="2023-04" db="EMBL/GenBank/DDBJ databases">
        <title>Marinobulbifer ophiurae gen. nov., sp. Nov., isolate from tissue of brittle star Ophioplocus japonicus.</title>
        <authorList>
            <person name="Kawano K."/>
            <person name="Sawayama S."/>
            <person name="Nakagawa S."/>
        </authorList>
    </citation>
    <scope>NUCLEOTIDE SEQUENCE [LARGE SCALE GENOMIC DNA]</scope>
    <source>
        <strain evidence="14 15">NKW57</strain>
    </source>
</reference>
<evidence type="ECO:0000256" key="1">
    <source>
        <dbReference type="ARBA" id="ARBA00004515"/>
    </source>
</evidence>
<evidence type="ECO:0000256" key="4">
    <source>
        <dbReference type="ARBA" id="ARBA00022519"/>
    </source>
</evidence>
<dbReference type="PANTHER" id="PTHR30160">
    <property type="entry name" value="TETRAACYLDISACCHARIDE 4'-KINASE-RELATED"/>
    <property type="match status" value="1"/>
</dbReference>
<dbReference type="CDD" id="cd03789">
    <property type="entry name" value="GT9_LPS_heptosyltransferase"/>
    <property type="match status" value="1"/>
</dbReference>
<evidence type="ECO:0000256" key="12">
    <source>
        <dbReference type="ARBA" id="ARBA00044330"/>
    </source>
</evidence>
<evidence type="ECO:0000313" key="14">
    <source>
        <dbReference type="EMBL" id="GMG87877.1"/>
    </source>
</evidence>
<keyword evidence="3" id="KW-1003">Cell membrane</keyword>
<comment type="similarity">
    <text evidence="9">Belongs to the glycosyltransferase 9 family.</text>
</comment>
<comment type="subcellular location">
    <subcellularLocation>
        <location evidence="1">Cell inner membrane</location>
        <topology evidence="1">Peripheral membrane protein</topology>
        <orientation evidence="1">Cytoplasmic side</orientation>
    </subcellularLocation>
</comment>
<dbReference type="InterPro" id="IPR011908">
    <property type="entry name" value="LipoPS_heptosylTferase-I"/>
</dbReference>
<dbReference type="Proteomes" id="UP001224392">
    <property type="component" value="Unassembled WGS sequence"/>
</dbReference>
<evidence type="ECO:0000256" key="3">
    <source>
        <dbReference type="ARBA" id="ARBA00022475"/>
    </source>
</evidence>
<evidence type="ECO:0000256" key="13">
    <source>
        <dbReference type="ARBA" id="ARBA00049201"/>
    </source>
</evidence>
<comment type="pathway">
    <text evidence="2">Bacterial outer membrane biogenesis; LPS core biosynthesis.</text>
</comment>
<keyword evidence="7" id="KW-0448">Lipopolysaccharide biosynthesis</keyword>
<evidence type="ECO:0000313" key="15">
    <source>
        <dbReference type="Proteomes" id="UP001224392"/>
    </source>
</evidence>
<keyword evidence="6" id="KW-0808">Transferase</keyword>
<dbReference type="RefSeq" id="WP_285764492.1">
    <property type="nucleotide sequence ID" value="NZ_BSYJ01000004.1"/>
</dbReference>
<keyword evidence="5" id="KW-0328">Glycosyltransferase</keyword>
<keyword evidence="4" id="KW-0997">Cell inner membrane</keyword>
<dbReference type="Gene3D" id="3.40.50.2000">
    <property type="entry name" value="Glycogen Phosphorylase B"/>
    <property type="match status" value="2"/>
</dbReference>
<keyword evidence="15" id="KW-1185">Reference proteome</keyword>
<protein>
    <recommendedName>
        <fullName evidence="11">Lipopolysaccharide heptosyltransferase 1</fullName>
        <ecNumber evidence="10">2.4.99.23</ecNumber>
    </recommendedName>
    <alternativeName>
        <fullName evidence="12">ADP-heptose:lipopolysaccharide heptosyltransferase I</fullName>
    </alternativeName>
</protein>
<dbReference type="NCBIfam" id="TIGR02193">
    <property type="entry name" value="heptsyl_trn_I"/>
    <property type="match status" value="1"/>
</dbReference>
<dbReference type="EC" id="2.4.99.23" evidence="10"/>
<evidence type="ECO:0000256" key="9">
    <source>
        <dbReference type="ARBA" id="ARBA00043995"/>
    </source>
</evidence>
<comment type="catalytic activity">
    <reaction evidence="13">
        <text>an alpha-Kdo-(2-&gt;4)-alpha-Kdo-(2-&gt;6)-lipid A + ADP-L-glycero-beta-D-manno-heptose = an L-alpha-D-Hep-(1-&gt;5)-[alpha-Kdo-(2-&gt;4)]-alpha-Kdo-(2-&gt;6)-lipid A + ADP + H(+)</text>
        <dbReference type="Rhea" id="RHEA:74067"/>
        <dbReference type="ChEBI" id="CHEBI:15378"/>
        <dbReference type="ChEBI" id="CHEBI:61506"/>
        <dbReference type="ChEBI" id="CHEBI:176431"/>
        <dbReference type="ChEBI" id="CHEBI:193068"/>
        <dbReference type="ChEBI" id="CHEBI:456216"/>
        <dbReference type="EC" id="2.4.99.23"/>
    </reaction>
</comment>
<evidence type="ECO:0000256" key="6">
    <source>
        <dbReference type="ARBA" id="ARBA00022679"/>
    </source>
</evidence>
<dbReference type="EMBL" id="BSYJ01000004">
    <property type="protein sequence ID" value="GMG87877.1"/>
    <property type="molecule type" value="Genomic_DNA"/>
</dbReference>
<organism evidence="14 15">
    <name type="scientific">Biformimicrobium ophioploci</name>
    <dbReference type="NCBI Taxonomy" id="3036711"/>
    <lineage>
        <taxon>Bacteria</taxon>
        <taxon>Pseudomonadati</taxon>
        <taxon>Pseudomonadota</taxon>
        <taxon>Gammaproteobacteria</taxon>
        <taxon>Cellvibrionales</taxon>
        <taxon>Microbulbiferaceae</taxon>
        <taxon>Biformimicrobium</taxon>
    </lineage>
</organism>
<evidence type="ECO:0000256" key="11">
    <source>
        <dbReference type="ARBA" id="ARBA00044190"/>
    </source>
</evidence>
<dbReference type="Pfam" id="PF01075">
    <property type="entry name" value="Glyco_transf_9"/>
    <property type="match status" value="1"/>
</dbReference>
<dbReference type="SUPFAM" id="SSF53756">
    <property type="entry name" value="UDP-Glycosyltransferase/glycogen phosphorylase"/>
    <property type="match status" value="1"/>
</dbReference>
<comment type="caution">
    <text evidence="14">The sequence shown here is derived from an EMBL/GenBank/DDBJ whole genome shotgun (WGS) entry which is preliminary data.</text>
</comment>
<keyword evidence="8" id="KW-0472">Membrane</keyword>
<evidence type="ECO:0000256" key="5">
    <source>
        <dbReference type="ARBA" id="ARBA00022676"/>
    </source>
</evidence>
<gene>
    <name evidence="14" type="primary">waaC</name>
    <name evidence="14" type="ORF">MNKW57_21980</name>
</gene>
<name>A0ABQ6M0R5_9GAMM</name>
<dbReference type="PANTHER" id="PTHR30160:SF19">
    <property type="entry name" value="LIPOPOLYSACCHARIDE HEPTOSYLTRANSFERASE 1"/>
    <property type="match status" value="1"/>
</dbReference>
<sequence length="327" mass="35855">MRVLIVKTSSLGDVVHTLPAVTEASRAITELVFDWVVEENFAEIPGWHPAVERVIPVALRRWRRNLRAMRIQGEWHAFREQLDAQRYDLVIDGQGLLKSAFVCSRVKAPSYGYDRHSIREPLASLFYTHKFAVAKDQHAVARLRQLFGAALGYTPSSKPIDCGIDRSGFGNTVAAEYRPYIVCLHGTTRADKYYPEDYWQGLMQSAAAGGYRLLLPWGNEEEQARAQRLAQTCDSATVLPRMNLAEIAGVLAGAAGVVAVDTGLGHLTAALGTPAVSLYGPTSPGLVGAYGKHQHYLEASDFGEGFSALTPEIVWQTLQQAMAEAAQ</sequence>
<evidence type="ECO:0000256" key="10">
    <source>
        <dbReference type="ARBA" id="ARBA00044041"/>
    </source>
</evidence>
<evidence type="ECO:0000256" key="7">
    <source>
        <dbReference type="ARBA" id="ARBA00022985"/>
    </source>
</evidence>
<proteinExistence type="inferred from homology"/>
<accession>A0ABQ6M0R5</accession>
<dbReference type="InterPro" id="IPR002201">
    <property type="entry name" value="Glyco_trans_9"/>
</dbReference>
<evidence type="ECO:0000256" key="8">
    <source>
        <dbReference type="ARBA" id="ARBA00023136"/>
    </source>
</evidence>
<dbReference type="InterPro" id="IPR051199">
    <property type="entry name" value="LPS_LOS_Heptosyltrfase"/>
</dbReference>
<evidence type="ECO:0000256" key="2">
    <source>
        <dbReference type="ARBA" id="ARBA00004713"/>
    </source>
</evidence>